<reference evidence="3" key="1">
    <citation type="submission" date="2025-08" db="UniProtKB">
        <authorList>
            <consortium name="Ensembl"/>
        </authorList>
    </citation>
    <scope>IDENTIFICATION</scope>
</reference>
<evidence type="ECO:0000259" key="2">
    <source>
        <dbReference type="Pfam" id="PF08266"/>
    </source>
</evidence>
<feature type="domain" description="Cadherin N-terminal" evidence="2">
    <location>
        <begin position="15"/>
        <end position="69"/>
    </location>
</feature>
<reference evidence="3" key="2">
    <citation type="submission" date="2025-09" db="UniProtKB">
        <authorList>
            <consortium name="Ensembl"/>
        </authorList>
    </citation>
    <scope>IDENTIFICATION</scope>
</reference>
<dbReference type="Ensembl" id="ENSNBRT00000009499.1">
    <property type="protein sequence ID" value="ENSNBRP00000009238.1"/>
    <property type="gene ID" value="ENSNBRG00000007214.1"/>
</dbReference>
<dbReference type="STRING" id="32507.ENSNBRP00000009238"/>
<keyword evidence="4" id="KW-1185">Reference proteome</keyword>
<dbReference type="Proteomes" id="UP000261580">
    <property type="component" value="Unassembled WGS sequence"/>
</dbReference>
<dbReference type="InterPro" id="IPR013164">
    <property type="entry name" value="Cadherin_N"/>
</dbReference>
<sequence>DCVVPFSLASFSVELAYSISEEVNKGTVVGNLAKDLNINVQELENRDLRLVSSYSKTYLNVNLRSGNLLNVWRHILNTCIL</sequence>
<dbReference type="Bgee" id="ENSNBRG00000007214">
    <property type="expression patterns" value="Expressed in camera-type eye and 4 other cell types or tissues"/>
</dbReference>
<organism evidence="3 4">
    <name type="scientific">Neolamprologus brichardi</name>
    <name type="common">Fairy cichlid</name>
    <name type="synonym">Lamprologus brichardi</name>
    <dbReference type="NCBI Taxonomy" id="32507"/>
    <lineage>
        <taxon>Eukaryota</taxon>
        <taxon>Metazoa</taxon>
        <taxon>Chordata</taxon>
        <taxon>Craniata</taxon>
        <taxon>Vertebrata</taxon>
        <taxon>Euteleostomi</taxon>
        <taxon>Actinopterygii</taxon>
        <taxon>Neopterygii</taxon>
        <taxon>Teleostei</taxon>
        <taxon>Neoteleostei</taxon>
        <taxon>Acanthomorphata</taxon>
        <taxon>Ovalentaria</taxon>
        <taxon>Cichlomorphae</taxon>
        <taxon>Cichliformes</taxon>
        <taxon>Cichlidae</taxon>
        <taxon>African cichlids</taxon>
        <taxon>Pseudocrenilabrinae</taxon>
        <taxon>Lamprologini</taxon>
        <taxon>Neolamprologus</taxon>
    </lineage>
</organism>
<dbReference type="OMA" id="HILNTCI"/>
<proteinExistence type="predicted"/>
<keyword evidence="1" id="KW-0325">Glycoprotein</keyword>
<dbReference type="AlphaFoldDB" id="A0A3Q4GQK7"/>
<accession>A0A3Q4GQK7</accession>
<evidence type="ECO:0000313" key="3">
    <source>
        <dbReference type="Ensembl" id="ENSNBRP00000009238.1"/>
    </source>
</evidence>
<name>A0A3Q4GQK7_NEOBR</name>
<evidence type="ECO:0000313" key="4">
    <source>
        <dbReference type="Proteomes" id="UP000261580"/>
    </source>
</evidence>
<protein>
    <recommendedName>
        <fullName evidence="2">Cadherin N-terminal domain-containing protein</fullName>
    </recommendedName>
</protein>
<dbReference type="Gene3D" id="2.60.40.60">
    <property type="entry name" value="Cadherins"/>
    <property type="match status" value="1"/>
</dbReference>
<evidence type="ECO:0000256" key="1">
    <source>
        <dbReference type="ARBA" id="ARBA00023180"/>
    </source>
</evidence>
<dbReference type="GeneTree" id="ENSGT00940000178344"/>
<dbReference type="Pfam" id="PF08266">
    <property type="entry name" value="Cadherin_2"/>
    <property type="match status" value="1"/>
</dbReference>